<sequence>MIEFQPVRHEKMDLLKEIVNANHAFHTLSEDHPELTDEEILVMYESSKGQGAVMNFLGERKKESATRRPT</sequence>
<evidence type="ECO:0000313" key="1">
    <source>
        <dbReference type="EMBL" id="MDQ0191432.1"/>
    </source>
</evidence>
<name>A0ABT9XMI3_9BACL</name>
<dbReference type="Proteomes" id="UP001232973">
    <property type="component" value="Unassembled WGS sequence"/>
</dbReference>
<keyword evidence="2" id="KW-1185">Reference proteome</keyword>
<dbReference type="EMBL" id="JAUSTP010000043">
    <property type="protein sequence ID" value="MDQ0191432.1"/>
    <property type="molecule type" value="Genomic_DNA"/>
</dbReference>
<reference evidence="1 2" key="1">
    <citation type="submission" date="2023-07" db="EMBL/GenBank/DDBJ databases">
        <title>Genomic Encyclopedia of Type Strains, Phase IV (KMG-IV): sequencing the most valuable type-strain genomes for metagenomic binning, comparative biology and taxonomic classification.</title>
        <authorList>
            <person name="Goeker M."/>
        </authorList>
    </citation>
    <scope>NUCLEOTIDE SEQUENCE [LARGE SCALE GENOMIC DNA]</scope>
    <source>
        <strain evidence="1 2">DSM 4006</strain>
    </source>
</reference>
<protein>
    <submittedName>
        <fullName evidence="1">Trehalose-6-phosphate synthase</fullName>
    </submittedName>
</protein>
<evidence type="ECO:0000313" key="2">
    <source>
        <dbReference type="Proteomes" id="UP001232973"/>
    </source>
</evidence>
<proteinExistence type="predicted"/>
<organism evidence="1 2">
    <name type="scientific">Alicyclobacillus cycloheptanicus</name>
    <dbReference type="NCBI Taxonomy" id="1457"/>
    <lineage>
        <taxon>Bacteria</taxon>
        <taxon>Bacillati</taxon>
        <taxon>Bacillota</taxon>
        <taxon>Bacilli</taxon>
        <taxon>Bacillales</taxon>
        <taxon>Alicyclobacillaceae</taxon>
        <taxon>Alicyclobacillus</taxon>
    </lineage>
</organism>
<dbReference type="RefSeq" id="WP_274455521.1">
    <property type="nucleotide sequence ID" value="NZ_CP067097.1"/>
</dbReference>
<accession>A0ABT9XMI3</accession>
<gene>
    <name evidence="1" type="ORF">J2S03_003303</name>
</gene>
<comment type="caution">
    <text evidence="1">The sequence shown here is derived from an EMBL/GenBank/DDBJ whole genome shotgun (WGS) entry which is preliminary data.</text>
</comment>